<organism evidence="2 3">
    <name type="scientific">Reticulomyxa filosa</name>
    <dbReference type="NCBI Taxonomy" id="46433"/>
    <lineage>
        <taxon>Eukaryota</taxon>
        <taxon>Sar</taxon>
        <taxon>Rhizaria</taxon>
        <taxon>Retaria</taxon>
        <taxon>Foraminifera</taxon>
        <taxon>Monothalamids</taxon>
        <taxon>Reticulomyxidae</taxon>
        <taxon>Reticulomyxa</taxon>
    </lineage>
</organism>
<proteinExistence type="predicted"/>
<keyword evidence="3" id="KW-1185">Reference proteome</keyword>
<dbReference type="Proteomes" id="UP000023152">
    <property type="component" value="Unassembled WGS sequence"/>
</dbReference>
<reference evidence="2 3" key="1">
    <citation type="journal article" date="2013" name="Curr. Biol.">
        <title>The Genome of the Foraminiferan Reticulomyxa filosa.</title>
        <authorList>
            <person name="Glockner G."/>
            <person name="Hulsmann N."/>
            <person name="Schleicher M."/>
            <person name="Noegel A.A."/>
            <person name="Eichinger L."/>
            <person name="Gallinger C."/>
            <person name="Pawlowski J."/>
            <person name="Sierra R."/>
            <person name="Euteneuer U."/>
            <person name="Pillet L."/>
            <person name="Moustafa A."/>
            <person name="Platzer M."/>
            <person name="Groth M."/>
            <person name="Szafranski K."/>
            <person name="Schliwa M."/>
        </authorList>
    </citation>
    <scope>NUCLEOTIDE SEQUENCE [LARGE SCALE GENOMIC DNA]</scope>
</reference>
<dbReference type="EMBL" id="ASPP01003397">
    <property type="protein sequence ID" value="ETO33435.1"/>
    <property type="molecule type" value="Genomic_DNA"/>
</dbReference>
<gene>
    <name evidence="2" type="ORF">RFI_03673</name>
</gene>
<accession>X6P4I3</accession>
<feature type="transmembrane region" description="Helical" evidence="1">
    <location>
        <begin position="12"/>
        <end position="29"/>
    </location>
</feature>
<name>X6P4I3_RETFI</name>
<comment type="caution">
    <text evidence="2">The sequence shown here is derived from an EMBL/GenBank/DDBJ whole genome shotgun (WGS) entry which is preliminary data.</text>
</comment>
<evidence type="ECO:0000256" key="1">
    <source>
        <dbReference type="SAM" id="Phobius"/>
    </source>
</evidence>
<evidence type="ECO:0000313" key="3">
    <source>
        <dbReference type="Proteomes" id="UP000023152"/>
    </source>
</evidence>
<keyword evidence="1" id="KW-0472">Membrane</keyword>
<keyword evidence="1" id="KW-0812">Transmembrane</keyword>
<protein>
    <submittedName>
        <fullName evidence="2">Uncharacterized protein</fullName>
    </submittedName>
</protein>
<dbReference type="AlphaFoldDB" id="X6P4I3"/>
<evidence type="ECO:0000313" key="2">
    <source>
        <dbReference type="EMBL" id="ETO33435.1"/>
    </source>
</evidence>
<sequence>MTRLKCFNNQILLFLLWNFHIIVVNQYFGNKIIKTTKSISNIKKKVKYQKLFKKRLSNFVTTRKTRLLTFLKKFTKSNERLKFLKKLERLTKKPT</sequence>
<keyword evidence="1" id="KW-1133">Transmembrane helix</keyword>